<dbReference type="Gene3D" id="2.40.50.90">
    <property type="match status" value="1"/>
</dbReference>
<dbReference type="AlphaFoldDB" id="A0A5D0XQL5"/>
<organism evidence="3 4">
    <name type="scientific">Arthrobacter echini</name>
    <dbReference type="NCBI Taxonomy" id="1529066"/>
    <lineage>
        <taxon>Bacteria</taxon>
        <taxon>Bacillati</taxon>
        <taxon>Actinomycetota</taxon>
        <taxon>Actinomycetes</taxon>
        <taxon>Micrococcales</taxon>
        <taxon>Micrococcaceae</taxon>
        <taxon>Arthrobacter</taxon>
    </lineage>
</organism>
<evidence type="ECO:0000256" key="1">
    <source>
        <dbReference type="SAM" id="MobiDB-lite"/>
    </source>
</evidence>
<reference evidence="3 4" key="1">
    <citation type="submission" date="2019-08" db="EMBL/GenBank/DDBJ databases">
        <title>Genone of Arthrobacter echini P9.</title>
        <authorList>
            <person name="Bowman J.P."/>
        </authorList>
    </citation>
    <scope>NUCLEOTIDE SEQUENCE [LARGE SCALE GENOMIC DNA]</scope>
    <source>
        <strain evidence="3 4">P9</strain>
    </source>
</reference>
<dbReference type="GO" id="GO:0003676">
    <property type="term" value="F:nucleic acid binding"/>
    <property type="evidence" value="ECO:0007669"/>
    <property type="project" value="InterPro"/>
</dbReference>
<gene>
    <name evidence="3" type="ORF">FQ377_07335</name>
</gene>
<dbReference type="InterPro" id="IPR002071">
    <property type="entry name" value="Thermonucl_AS"/>
</dbReference>
<evidence type="ECO:0000259" key="2">
    <source>
        <dbReference type="PROSITE" id="PS50830"/>
    </source>
</evidence>
<dbReference type="OrthoDB" id="5241375at2"/>
<dbReference type="GO" id="GO:0004518">
    <property type="term" value="F:nuclease activity"/>
    <property type="evidence" value="ECO:0007669"/>
    <property type="project" value="InterPro"/>
</dbReference>
<comment type="caution">
    <text evidence="3">The sequence shown here is derived from an EMBL/GenBank/DDBJ whole genome shotgun (WGS) entry which is preliminary data.</text>
</comment>
<dbReference type="Pfam" id="PF00565">
    <property type="entry name" value="SNase"/>
    <property type="match status" value="1"/>
</dbReference>
<dbReference type="PROSITE" id="PS01123">
    <property type="entry name" value="TNASE_1"/>
    <property type="match status" value="1"/>
</dbReference>
<feature type="domain" description="TNase-like" evidence="2">
    <location>
        <begin position="65"/>
        <end position="198"/>
    </location>
</feature>
<feature type="compositionally biased region" description="Pro residues" evidence="1">
    <location>
        <begin position="379"/>
        <end position="400"/>
    </location>
</feature>
<evidence type="ECO:0000313" key="4">
    <source>
        <dbReference type="Proteomes" id="UP000323410"/>
    </source>
</evidence>
<dbReference type="SUPFAM" id="SSF50199">
    <property type="entry name" value="Staphylococcal nuclease"/>
    <property type="match status" value="1"/>
</dbReference>
<keyword evidence="4" id="KW-1185">Reference proteome</keyword>
<dbReference type="SMART" id="SM00318">
    <property type="entry name" value="SNc"/>
    <property type="match status" value="1"/>
</dbReference>
<protein>
    <recommendedName>
        <fullName evidence="2">TNase-like domain-containing protein</fullName>
    </recommendedName>
</protein>
<dbReference type="PROSITE" id="PS50830">
    <property type="entry name" value="TNASE_3"/>
    <property type="match status" value="1"/>
</dbReference>
<dbReference type="InterPro" id="IPR016071">
    <property type="entry name" value="Staphylococal_nuclease_OB-fold"/>
</dbReference>
<evidence type="ECO:0000313" key="3">
    <source>
        <dbReference type="EMBL" id="TYC98823.1"/>
    </source>
</evidence>
<accession>A0A5D0XQL5</accession>
<dbReference type="EMBL" id="VSLD01000003">
    <property type="protein sequence ID" value="TYC98823.1"/>
    <property type="molecule type" value="Genomic_DNA"/>
</dbReference>
<dbReference type="InterPro" id="IPR035437">
    <property type="entry name" value="SNase_OB-fold_sf"/>
</dbReference>
<proteinExistence type="predicted"/>
<name>A0A5D0XQL5_9MICC</name>
<feature type="region of interest" description="Disordered" evidence="1">
    <location>
        <begin position="368"/>
        <end position="405"/>
    </location>
</feature>
<dbReference type="Proteomes" id="UP000323410">
    <property type="component" value="Unassembled WGS sequence"/>
</dbReference>
<sequence>MLRIPVVAVECGPRTPSSPWYLQKRPIHLLQFRRIAPAVLLTATILASTLTACTGPTSSGETATEFEPGTVVRVIDGDTLVIAFDGSDQTVRLLNVDTPETKHPDKPVECLGQEATEKLESLTPPGTQVALDFDVERTDRYDRVLAAVFVEDQTLVNAELARVGLGVPLLVEPNSKYYDDVQAAYNEATEAGVGLLDPMAECTLPAEATQAGEALTAATEAPMGETGTALASTAAGIAAALVTAKAVREALDAGKDTVRALALGGTRAAAMASDLDIRIADGERRLATVNTEITALEEAEAQARAEAEAARAAEAAEAEAARLAEAERIEAERVRADAVEIARIEAERVTAEAEARAEADRLAAEAAAAAEQERIRNLPPAPEPYVPPVEPYVAPPPPAAQDPYPGYTGPRCYAPGGKTYRPC</sequence>